<keyword evidence="2" id="KW-0493">Microtubule</keyword>
<evidence type="ECO:0000259" key="5">
    <source>
        <dbReference type="SMART" id="SM00865"/>
    </source>
</evidence>
<keyword evidence="7" id="KW-1185">Reference proteome</keyword>
<dbReference type="InterPro" id="IPR037103">
    <property type="entry name" value="Tubulin/FtsZ-like_C"/>
</dbReference>
<keyword evidence="4" id="KW-0342">GTP-binding</keyword>
<organism evidence="6 7">
    <name type="scientific">Mya arenaria</name>
    <name type="common">Soft-shell clam</name>
    <dbReference type="NCBI Taxonomy" id="6604"/>
    <lineage>
        <taxon>Eukaryota</taxon>
        <taxon>Metazoa</taxon>
        <taxon>Spiralia</taxon>
        <taxon>Lophotrochozoa</taxon>
        <taxon>Mollusca</taxon>
        <taxon>Bivalvia</taxon>
        <taxon>Autobranchia</taxon>
        <taxon>Heteroconchia</taxon>
        <taxon>Euheterodonta</taxon>
        <taxon>Imparidentia</taxon>
        <taxon>Neoheterodontei</taxon>
        <taxon>Myida</taxon>
        <taxon>Myoidea</taxon>
        <taxon>Myidae</taxon>
        <taxon>Mya</taxon>
    </lineage>
</organism>
<evidence type="ECO:0000256" key="3">
    <source>
        <dbReference type="ARBA" id="ARBA00022741"/>
    </source>
</evidence>
<dbReference type="Proteomes" id="UP001164746">
    <property type="component" value="Chromosome 15"/>
</dbReference>
<dbReference type="InterPro" id="IPR008280">
    <property type="entry name" value="Tub_FtsZ_C"/>
</dbReference>
<evidence type="ECO:0000256" key="2">
    <source>
        <dbReference type="ARBA" id="ARBA00022701"/>
    </source>
</evidence>
<dbReference type="InterPro" id="IPR023123">
    <property type="entry name" value="Tubulin_C"/>
</dbReference>
<evidence type="ECO:0000313" key="7">
    <source>
        <dbReference type="Proteomes" id="UP001164746"/>
    </source>
</evidence>
<dbReference type="InterPro" id="IPR000217">
    <property type="entry name" value="Tubulin"/>
</dbReference>
<dbReference type="Gene3D" id="1.10.287.600">
    <property type="entry name" value="Helix hairpin bin"/>
    <property type="match status" value="1"/>
</dbReference>
<proteinExistence type="inferred from homology"/>
<feature type="domain" description="Tubulin/FtsZ 2-layer sandwich" evidence="5">
    <location>
        <begin position="1"/>
        <end position="129"/>
    </location>
</feature>
<dbReference type="PANTHER" id="PTHR11588">
    <property type="entry name" value="TUBULIN"/>
    <property type="match status" value="1"/>
</dbReference>
<dbReference type="Gene3D" id="3.30.1330.20">
    <property type="entry name" value="Tubulin/FtsZ, C-terminal domain"/>
    <property type="match status" value="1"/>
</dbReference>
<comment type="similarity">
    <text evidence="1">Belongs to the tubulin family.</text>
</comment>
<keyword evidence="3" id="KW-0547">Nucleotide-binding</keyword>
<evidence type="ECO:0000313" key="6">
    <source>
        <dbReference type="EMBL" id="WAR27401.1"/>
    </source>
</evidence>
<protein>
    <submittedName>
        <fullName evidence="6">TBB-like protein</fullName>
    </submittedName>
</protein>
<sequence>MVPVCRLHFLMPGFTPLTSSNSQRYRSLTVPDFIQQMINAKIMYLTVADMFRERMSMKEVDEQMLNVQNKNSCYIVEWIPNSVKTAQDVTARPSKSCSSVSLSNSPPCSGVRLSFTGEGLDEMEFTGAESNMNALESEYQQYQDATAE</sequence>
<dbReference type="SMART" id="SM00865">
    <property type="entry name" value="Tubulin_C"/>
    <property type="match status" value="1"/>
</dbReference>
<dbReference type="EMBL" id="CP111026">
    <property type="protein sequence ID" value="WAR27401.1"/>
    <property type="molecule type" value="Genomic_DNA"/>
</dbReference>
<evidence type="ECO:0000256" key="1">
    <source>
        <dbReference type="ARBA" id="ARBA00009636"/>
    </source>
</evidence>
<dbReference type="InterPro" id="IPR018316">
    <property type="entry name" value="Tubulin/FtsZ_2-layer-sand-dom"/>
</dbReference>
<accession>A0ABY7G809</accession>
<dbReference type="SUPFAM" id="SSF55307">
    <property type="entry name" value="Tubulin C-terminal domain-like"/>
    <property type="match status" value="1"/>
</dbReference>
<name>A0ABY7G809_MYAAR</name>
<dbReference type="Pfam" id="PF03953">
    <property type="entry name" value="Tubulin_C"/>
    <property type="match status" value="1"/>
</dbReference>
<gene>
    <name evidence="6" type="ORF">MAR_013105</name>
</gene>
<evidence type="ECO:0000256" key="4">
    <source>
        <dbReference type="ARBA" id="ARBA00023134"/>
    </source>
</evidence>
<reference evidence="6" key="1">
    <citation type="submission" date="2022-11" db="EMBL/GenBank/DDBJ databases">
        <title>Centuries of genome instability and evolution in soft-shell clam transmissible cancer (bioRxiv).</title>
        <authorList>
            <person name="Hart S.F.M."/>
            <person name="Yonemitsu M.A."/>
            <person name="Giersch R.M."/>
            <person name="Beal B.F."/>
            <person name="Arriagada G."/>
            <person name="Davis B.W."/>
            <person name="Ostrander E.A."/>
            <person name="Goff S.P."/>
            <person name="Metzger M.J."/>
        </authorList>
    </citation>
    <scope>NUCLEOTIDE SEQUENCE</scope>
    <source>
        <strain evidence="6">MELC-2E11</strain>
        <tissue evidence="6">Siphon/mantle</tissue>
    </source>
</reference>